<evidence type="ECO:0000256" key="9">
    <source>
        <dbReference type="ARBA" id="ARBA00023163"/>
    </source>
</evidence>
<keyword evidence="6" id="KW-0156">Chromatin regulator</keyword>
<dbReference type="SUPFAM" id="SSF52141">
    <property type="entry name" value="Uracil-DNA glycosylase-like"/>
    <property type="match status" value="1"/>
</dbReference>
<evidence type="ECO:0000256" key="16">
    <source>
        <dbReference type="ARBA" id="ARBA00071248"/>
    </source>
</evidence>
<dbReference type="GO" id="GO:0005654">
    <property type="term" value="C:nucleoplasm"/>
    <property type="evidence" value="ECO:0007669"/>
    <property type="project" value="UniProtKB-ARBA"/>
</dbReference>
<accession>K1PHY0</accession>
<comment type="subcellular location">
    <subcellularLocation>
        <location evidence="1">Nucleus</location>
    </subcellularLocation>
</comment>
<feature type="region of interest" description="Disordered" evidence="18">
    <location>
        <begin position="385"/>
        <end position="416"/>
    </location>
</feature>
<evidence type="ECO:0000259" key="19">
    <source>
        <dbReference type="Pfam" id="PF03167"/>
    </source>
</evidence>
<evidence type="ECO:0000256" key="12">
    <source>
        <dbReference type="ARBA" id="ARBA00052915"/>
    </source>
</evidence>
<keyword evidence="2" id="KW-1017">Isopeptide bond</keyword>
<organism evidence="20">
    <name type="scientific">Magallana gigas</name>
    <name type="common">Pacific oyster</name>
    <name type="synonym">Crassostrea gigas</name>
    <dbReference type="NCBI Taxonomy" id="29159"/>
    <lineage>
        <taxon>Eukaryota</taxon>
        <taxon>Metazoa</taxon>
        <taxon>Spiralia</taxon>
        <taxon>Lophotrochozoa</taxon>
        <taxon>Mollusca</taxon>
        <taxon>Bivalvia</taxon>
        <taxon>Autobranchia</taxon>
        <taxon>Pteriomorphia</taxon>
        <taxon>Ostreida</taxon>
        <taxon>Ostreoidea</taxon>
        <taxon>Ostreidae</taxon>
        <taxon>Magallana</taxon>
    </lineage>
</organism>
<dbReference type="GO" id="GO:0004844">
    <property type="term" value="F:uracil DNA N-glycosylase activity"/>
    <property type="evidence" value="ECO:0007669"/>
    <property type="project" value="TreeGrafter"/>
</dbReference>
<evidence type="ECO:0000256" key="5">
    <source>
        <dbReference type="ARBA" id="ARBA00022843"/>
    </source>
</evidence>
<evidence type="ECO:0000256" key="4">
    <source>
        <dbReference type="ARBA" id="ARBA00022801"/>
    </source>
</evidence>
<dbReference type="GO" id="GO:0040029">
    <property type="term" value="P:epigenetic regulation of gene expression"/>
    <property type="evidence" value="ECO:0007669"/>
    <property type="project" value="UniProtKB-ARBA"/>
</dbReference>
<evidence type="ECO:0000313" key="20">
    <source>
        <dbReference type="EMBL" id="EKC23562.1"/>
    </source>
</evidence>
<evidence type="ECO:0000256" key="10">
    <source>
        <dbReference type="ARBA" id="ARBA00023204"/>
    </source>
</evidence>
<dbReference type="CDD" id="cd10028">
    <property type="entry name" value="UDG-F2_TDG_MUG"/>
    <property type="match status" value="1"/>
</dbReference>
<feature type="region of interest" description="Disordered" evidence="18">
    <location>
        <begin position="107"/>
        <end position="149"/>
    </location>
</feature>
<keyword evidence="8" id="KW-0010">Activator</keyword>
<dbReference type="Pfam" id="PF03167">
    <property type="entry name" value="UDG"/>
    <property type="match status" value="1"/>
</dbReference>
<dbReference type="GO" id="GO:0141016">
    <property type="term" value="F:G/T mismatch-specific thymine-DNA glycosylase activity"/>
    <property type="evidence" value="ECO:0007669"/>
    <property type="project" value="UniProtKB-EC"/>
</dbReference>
<gene>
    <name evidence="20" type="ORF">CGI_10004963</name>
</gene>
<keyword evidence="3" id="KW-0227">DNA damage</keyword>
<dbReference type="AlphaFoldDB" id="K1PHY0"/>
<proteinExistence type="inferred from homology"/>
<dbReference type="GO" id="GO:0003677">
    <property type="term" value="F:DNA binding"/>
    <property type="evidence" value="ECO:0007669"/>
    <property type="project" value="UniProtKB-ARBA"/>
</dbReference>
<keyword evidence="5" id="KW-0832">Ubl conjugation</keyword>
<dbReference type="PANTHER" id="PTHR12159">
    <property type="entry name" value="G/T AND G/U MISMATCH-SPECIFIC DNA GLYCOSYLASE"/>
    <property type="match status" value="1"/>
</dbReference>
<evidence type="ECO:0000256" key="18">
    <source>
        <dbReference type="SAM" id="MobiDB-lite"/>
    </source>
</evidence>
<evidence type="ECO:0000256" key="17">
    <source>
        <dbReference type="ARBA" id="ARBA00083221"/>
    </source>
</evidence>
<keyword evidence="10" id="KW-0234">DNA repair</keyword>
<evidence type="ECO:0000256" key="6">
    <source>
        <dbReference type="ARBA" id="ARBA00022853"/>
    </source>
</evidence>
<evidence type="ECO:0000256" key="15">
    <source>
        <dbReference type="ARBA" id="ARBA00066769"/>
    </source>
</evidence>
<evidence type="ECO:0000256" key="8">
    <source>
        <dbReference type="ARBA" id="ARBA00023159"/>
    </source>
</evidence>
<dbReference type="EC" id="3.2.2.29" evidence="15"/>
<evidence type="ECO:0000256" key="13">
    <source>
        <dbReference type="ARBA" id="ARBA00061261"/>
    </source>
</evidence>
<dbReference type="GO" id="GO:0006285">
    <property type="term" value="P:base-excision repair, AP site formation"/>
    <property type="evidence" value="ECO:0007669"/>
    <property type="project" value="InterPro"/>
</dbReference>
<dbReference type="InterPro" id="IPR036895">
    <property type="entry name" value="Uracil-DNA_glycosylase-like_sf"/>
</dbReference>
<keyword evidence="11" id="KW-0539">Nucleus</keyword>
<feature type="compositionally biased region" description="Basic and acidic residues" evidence="18">
    <location>
        <begin position="128"/>
        <end position="141"/>
    </location>
</feature>
<reference evidence="20" key="1">
    <citation type="journal article" date="2012" name="Nature">
        <title>The oyster genome reveals stress adaptation and complexity of shell formation.</title>
        <authorList>
            <person name="Zhang G."/>
            <person name="Fang X."/>
            <person name="Guo X."/>
            <person name="Li L."/>
            <person name="Luo R."/>
            <person name="Xu F."/>
            <person name="Yang P."/>
            <person name="Zhang L."/>
            <person name="Wang X."/>
            <person name="Qi H."/>
            <person name="Xiong Z."/>
            <person name="Que H."/>
            <person name="Xie Y."/>
            <person name="Holland P.W."/>
            <person name="Paps J."/>
            <person name="Zhu Y."/>
            <person name="Wu F."/>
            <person name="Chen Y."/>
            <person name="Wang J."/>
            <person name="Peng C."/>
            <person name="Meng J."/>
            <person name="Yang L."/>
            <person name="Liu J."/>
            <person name="Wen B."/>
            <person name="Zhang N."/>
            <person name="Huang Z."/>
            <person name="Zhu Q."/>
            <person name="Feng Y."/>
            <person name="Mount A."/>
            <person name="Hedgecock D."/>
            <person name="Xu Z."/>
            <person name="Liu Y."/>
            <person name="Domazet-Loso T."/>
            <person name="Du Y."/>
            <person name="Sun X."/>
            <person name="Zhang S."/>
            <person name="Liu B."/>
            <person name="Cheng P."/>
            <person name="Jiang X."/>
            <person name="Li J."/>
            <person name="Fan D."/>
            <person name="Wang W."/>
            <person name="Fu W."/>
            <person name="Wang T."/>
            <person name="Wang B."/>
            <person name="Zhang J."/>
            <person name="Peng Z."/>
            <person name="Li Y."/>
            <person name="Li N."/>
            <person name="Wang J."/>
            <person name="Chen M."/>
            <person name="He Y."/>
            <person name="Tan F."/>
            <person name="Song X."/>
            <person name="Zheng Q."/>
            <person name="Huang R."/>
            <person name="Yang H."/>
            <person name="Du X."/>
            <person name="Chen L."/>
            <person name="Yang M."/>
            <person name="Gaffney P.M."/>
            <person name="Wang S."/>
            <person name="Luo L."/>
            <person name="She Z."/>
            <person name="Ming Y."/>
            <person name="Huang W."/>
            <person name="Zhang S."/>
            <person name="Huang B."/>
            <person name="Zhang Y."/>
            <person name="Qu T."/>
            <person name="Ni P."/>
            <person name="Miao G."/>
            <person name="Wang J."/>
            <person name="Wang Q."/>
            <person name="Steinberg C.E."/>
            <person name="Wang H."/>
            <person name="Li N."/>
            <person name="Qian L."/>
            <person name="Zhang G."/>
            <person name="Li Y."/>
            <person name="Yang H."/>
            <person name="Liu X."/>
            <person name="Wang J."/>
            <person name="Yin Y."/>
            <person name="Wang J."/>
        </authorList>
    </citation>
    <scope>NUCLEOTIDE SEQUENCE [LARGE SCALE GENOMIC DNA]</scope>
    <source>
        <strain evidence="20">05x7-T-G4-1.051#20</strain>
    </source>
</reference>
<evidence type="ECO:0000256" key="14">
    <source>
        <dbReference type="ARBA" id="ARBA00064519"/>
    </source>
</evidence>
<dbReference type="HOGENOM" id="CLU_389470_0_0_1"/>
<feature type="domain" description="Uracil-DNA glycosylase-like" evidence="19">
    <location>
        <begin position="165"/>
        <end position="307"/>
    </location>
</feature>
<dbReference type="InterPro" id="IPR015637">
    <property type="entry name" value="MUG/TDG"/>
</dbReference>
<evidence type="ECO:0000256" key="1">
    <source>
        <dbReference type="ARBA" id="ARBA00004123"/>
    </source>
</evidence>
<comment type="subunit">
    <text evidence="14">Homodimer. Interacts with AICDA and GADD45A.</text>
</comment>
<comment type="similarity">
    <text evidence="13">Belongs to the uracil-DNA glycosylase (UDG) superfamily. TDG/mug family.</text>
</comment>
<feature type="region of interest" description="Disordered" evidence="18">
    <location>
        <begin position="666"/>
        <end position="709"/>
    </location>
</feature>
<sequence>MAEREVFERELLVLKCGTCQRMNSGKHMDYSTSIPLVNISPLTLFHQSEERTEKEQSFTESSTCSECYPAMNNADLFMMETPTFPPNTVQMPGGPMMYPPGFTIPDGGLIKQEPGESIPQKKKRGRKKKEEGQEKITDHMPTKKKKRDRFNGMSEDEVMKRELPDHLHENLDILIVGINPGLCAAYVGHHYAGPGNHFWKCLFLSGLIPEQLNAYDDYKLVKYGIGFTNIVARTTRGSADLTRKEIKEGATILSEKVKKYRPKIAVFNGKGIYEVFVGHKNFAFGKQPEPFAETETLVYVMPSSSARCSQLPRAIDKVPFYTALKKLRDYLRGDLEKLDDSEVCFPDVELKVVKKEPKPEKVEEETKASPPLFAEQHGAMMAPQQIDQGSYPHPNSQSNYHPNNPNFLSIKQEPAFSPQDYGGQMPGCAQNNFAGPPISSPQMFNGQFSQPNYSPQQMSQPGVMPQGKVQGPGFQGNYQSEAYRQQGFQASQAYKQAMAMSAQMNFNQGVQNFQMNGQYAMSMSSSWTGTGQVQVKQEPHDWSSNIPVYNPPIAQGNASQTQSSNPLQMLENLSQGLNASSPPICTSNSYTLSQSPLPSNGNCLQGLPNSFYGNQSYPQGNGLSQTTKHCGNSQMNHGNIPDEVPLPPSQSPIHIPDIIQDLPTSHGSVTPVNHGCNPTHSLGSPPPQLPIVKSEPKDFATDTTCPYSK</sequence>
<feature type="compositionally biased region" description="Polar residues" evidence="18">
    <location>
        <begin position="385"/>
        <end position="409"/>
    </location>
</feature>
<name>K1PHY0_MAGGI</name>
<evidence type="ECO:0000256" key="3">
    <source>
        <dbReference type="ARBA" id="ARBA00022763"/>
    </source>
</evidence>
<keyword evidence="4" id="KW-0378">Hydrolase</keyword>
<dbReference type="GO" id="GO:0032183">
    <property type="term" value="F:SUMO binding"/>
    <property type="evidence" value="ECO:0007669"/>
    <property type="project" value="UniProtKB-ARBA"/>
</dbReference>
<dbReference type="FunFam" id="3.40.470.10:FF:000002">
    <property type="entry name" value="G/T mismatch-specific thymine DNA glycosylase"/>
    <property type="match status" value="1"/>
</dbReference>
<dbReference type="InParanoid" id="K1PHY0"/>
<dbReference type="InterPro" id="IPR005122">
    <property type="entry name" value="Uracil-DNA_glycosylase-like"/>
</dbReference>
<dbReference type="PANTHER" id="PTHR12159:SF9">
    <property type="entry name" value="G_T MISMATCH-SPECIFIC THYMINE DNA GLYCOSYLASE"/>
    <property type="match status" value="1"/>
</dbReference>
<evidence type="ECO:0000256" key="7">
    <source>
        <dbReference type="ARBA" id="ARBA00023015"/>
    </source>
</evidence>
<evidence type="ECO:0000256" key="2">
    <source>
        <dbReference type="ARBA" id="ARBA00022499"/>
    </source>
</evidence>
<comment type="catalytic activity">
    <reaction evidence="12">
        <text>Hydrolyzes mismatched double-stranded DNA and polynucleotides, releasing free thymine.</text>
        <dbReference type="EC" id="3.2.2.29"/>
    </reaction>
</comment>
<evidence type="ECO:0000256" key="11">
    <source>
        <dbReference type="ARBA" id="ARBA00023242"/>
    </source>
</evidence>
<dbReference type="EMBL" id="JH818062">
    <property type="protein sequence ID" value="EKC23562.1"/>
    <property type="molecule type" value="Genomic_DNA"/>
</dbReference>
<keyword evidence="7" id="KW-0805">Transcription regulation</keyword>
<protein>
    <recommendedName>
        <fullName evidence="16">G/T mismatch-specific thymine DNA glycosylase</fullName>
        <ecNumber evidence="15">3.2.2.29</ecNumber>
    </recommendedName>
    <alternativeName>
        <fullName evidence="17">Thymine-DNA glycosylase</fullName>
    </alternativeName>
</protein>
<keyword evidence="9" id="KW-0804">Transcription</keyword>
<feature type="compositionally biased region" description="Polar residues" evidence="18">
    <location>
        <begin position="666"/>
        <end position="682"/>
    </location>
</feature>
<dbReference type="Gene3D" id="3.40.470.10">
    <property type="entry name" value="Uracil-DNA glycosylase-like domain"/>
    <property type="match status" value="1"/>
</dbReference>